<evidence type="ECO:0008006" key="5">
    <source>
        <dbReference type="Google" id="ProtNLM"/>
    </source>
</evidence>
<keyword evidence="2" id="KW-0732">Signal</keyword>
<gene>
    <name evidence="3" type="ORF">N7E81_18140</name>
</gene>
<dbReference type="EMBL" id="CP106735">
    <property type="protein sequence ID" value="UXX79276.1"/>
    <property type="molecule type" value="Genomic_DNA"/>
</dbReference>
<accession>A0ABY6CZD1</accession>
<dbReference type="Proteomes" id="UP001062165">
    <property type="component" value="Chromosome"/>
</dbReference>
<feature type="region of interest" description="Disordered" evidence="1">
    <location>
        <begin position="275"/>
        <end position="294"/>
    </location>
</feature>
<keyword evidence="4" id="KW-1185">Reference proteome</keyword>
<sequence length="294" mass="32440">MKRLFGILLTTSALILHACTTDIDESTDELVGEDLAIADVNLEINTSDLVEEIDDAADFATTYFDEKEGRSLGERWKKFNDCVTVTNDEATSIRTVDFGEEGCVGIDGRVRKGKILIAHEGERNEAGFKRTVTFEGFSVDTIQVEGVRVLIYLSGTGTEKKYEATLTNGKITMPDGFILTRSSSRTVIATFDEDGLKTQVARFGTASGTNRLGITYETMIEETTPLVSKMECREGGFLPHVSGILTVNIESKIEKTIDFGDGTCDQWVTITQDGESREVKVEPRGKRIRPPKKD</sequence>
<evidence type="ECO:0000313" key="4">
    <source>
        <dbReference type="Proteomes" id="UP001062165"/>
    </source>
</evidence>
<evidence type="ECO:0000313" key="3">
    <source>
        <dbReference type="EMBL" id="UXX79276.1"/>
    </source>
</evidence>
<feature type="signal peptide" evidence="2">
    <location>
        <begin position="1"/>
        <end position="18"/>
    </location>
</feature>
<dbReference type="RefSeq" id="WP_263051019.1">
    <property type="nucleotide sequence ID" value="NZ_CP106735.1"/>
</dbReference>
<name>A0ABY6CZD1_9BACT</name>
<reference evidence="3" key="1">
    <citation type="submission" date="2022-10" db="EMBL/GenBank/DDBJ databases">
        <title>Comparative genomics and taxonomic characterization of three novel marine species of genus Reichenbachiella exhibiting antioxidant and polysaccharide degradation activities.</title>
        <authorList>
            <person name="Muhammad N."/>
            <person name="Lee Y.-J."/>
            <person name="Ko J."/>
            <person name="Kim S.-G."/>
        </authorList>
    </citation>
    <scope>NUCLEOTIDE SEQUENCE</scope>
    <source>
        <strain evidence="3">Wsw4-B4</strain>
    </source>
</reference>
<evidence type="ECO:0000256" key="1">
    <source>
        <dbReference type="SAM" id="MobiDB-lite"/>
    </source>
</evidence>
<proteinExistence type="predicted"/>
<feature type="chain" id="PRO_5045661636" description="Lipoprotein" evidence="2">
    <location>
        <begin position="19"/>
        <end position="294"/>
    </location>
</feature>
<evidence type="ECO:0000256" key="2">
    <source>
        <dbReference type="SAM" id="SignalP"/>
    </source>
</evidence>
<protein>
    <recommendedName>
        <fullName evidence="5">Lipoprotein</fullName>
    </recommendedName>
</protein>
<organism evidence="3 4">
    <name type="scientific">Reichenbachiella carrageenanivorans</name>
    <dbReference type="NCBI Taxonomy" id="2979869"/>
    <lineage>
        <taxon>Bacteria</taxon>
        <taxon>Pseudomonadati</taxon>
        <taxon>Bacteroidota</taxon>
        <taxon>Cytophagia</taxon>
        <taxon>Cytophagales</taxon>
        <taxon>Reichenbachiellaceae</taxon>
        <taxon>Reichenbachiella</taxon>
    </lineage>
</organism>